<organism evidence="1 2">
    <name type="scientific">Sphaeroforma arctica JP610</name>
    <dbReference type="NCBI Taxonomy" id="667725"/>
    <lineage>
        <taxon>Eukaryota</taxon>
        <taxon>Ichthyosporea</taxon>
        <taxon>Ichthyophonida</taxon>
        <taxon>Sphaeroforma</taxon>
    </lineage>
</organism>
<sequence>TFGVLSYRSGTPFRTFVALPYRSGTPFKTFEALPYREGQVHFPNSIAPQPSISDKD</sequence>
<feature type="non-terminal residue" evidence="1">
    <location>
        <position position="1"/>
    </location>
</feature>
<protein>
    <submittedName>
        <fullName evidence="1">Uncharacterized protein</fullName>
    </submittedName>
</protein>
<gene>
    <name evidence="1" type="ORF">SARC_17943</name>
</gene>
<reference evidence="1 2" key="1">
    <citation type="submission" date="2011-02" db="EMBL/GenBank/DDBJ databases">
        <title>The Genome Sequence of Sphaeroforma arctica JP610.</title>
        <authorList>
            <consortium name="The Broad Institute Genome Sequencing Platform"/>
            <person name="Russ C."/>
            <person name="Cuomo C."/>
            <person name="Young S.K."/>
            <person name="Zeng Q."/>
            <person name="Gargeya S."/>
            <person name="Alvarado L."/>
            <person name="Berlin A."/>
            <person name="Chapman S.B."/>
            <person name="Chen Z."/>
            <person name="Freedman E."/>
            <person name="Gellesch M."/>
            <person name="Goldberg J."/>
            <person name="Griggs A."/>
            <person name="Gujja S."/>
            <person name="Heilman E."/>
            <person name="Heiman D."/>
            <person name="Howarth C."/>
            <person name="Mehta T."/>
            <person name="Neiman D."/>
            <person name="Pearson M."/>
            <person name="Roberts A."/>
            <person name="Saif S."/>
            <person name="Shea T."/>
            <person name="Shenoy N."/>
            <person name="Sisk P."/>
            <person name="Stolte C."/>
            <person name="Sykes S."/>
            <person name="White J."/>
            <person name="Yandava C."/>
            <person name="Burger G."/>
            <person name="Gray M.W."/>
            <person name="Holland P.W.H."/>
            <person name="King N."/>
            <person name="Lang F.B.F."/>
            <person name="Roger A.J."/>
            <person name="Ruiz-Trillo I."/>
            <person name="Haas B."/>
            <person name="Nusbaum C."/>
            <person name="Birren B."/>
        </authorList>
    </citation>
    <scope>NUCLEOTIDE SEQUENCE [LARGE SCALE GENOMIC DNA]</scope>
    <source>
        <strain evidence="1 2">JP610</strain>
    </source>
</reference>
<dbReference type="AlphaFoldDB" id="A0A0L0EYP2"/>
<dbReference type="EMBL" id="KQ254484">
    <property type="protein sequence ID" value="KNC69546.1"/>
    <property type="molecule type" value="Genomic_DNA"/>
</dbReference>
<evidence type="ECO:0000313" key="2">
    <source>
        <dbReference type="Proteomes" id="UP000054560"/>
    </source>
</evidence>
<proteinExistence type="predicted"/>
<name>A0A0L0EYP2_9EUKA</name>
<evidence type="ECO:0000313" key="1">
    <source>
        <dbReference type="EMBL" id="KNC69546.1"/>
    </source>
</evidence>
<keyword evidence="2" id="KW-1185">Reference proteome</keyword>
<dbReference type="Proteomes" id="UP000054560">
    <property type="component" value="Unassembled WGS sequence"/>
</dbReference>
<accession>A0A0L0EYP2</accession>
<dbReference type="RefSeq" id="XP_014143448.1">
    <property type="nucleotide sequence ID" value="XM_014287973.1"/>
</dbReference>
<dbReference type="GeneID" id="25918447"/>